<proteinExistence type="predicted"/>
<evidence type="ECO:0000256" key="1">
    <source>
        <dbReference type="SAM" id="SignalP"/>
    </source>
</evidence>
<dbReference type="RefSeq" id="WP_115330609.1">
    <property type="nucleotide sequence ID" value="NZ_CAAAHP010000001.1"/>
</dbReference>
<protein>
    <submittedName>
        <fullName evidence="2">Integrating conjugative element protein PilL, PFGI-1 class</fullName>
    </submittedName>
</protein>
<sequence>MFKVFLLISFSLCALTAQTANVTQINRYTTVANKPLAAQVNPLLAIQQIRFSQDIKTIAEAINYWLQYSGYTLAPKEKQPAILQTVMGKKLPQIQRNLGPLSVREGLEILVGPQIFILSEDHIQREVNFKLKPAYQQTMKHPSKGEI</sequence>
<name>A0A378JL48_9GAMM</name>
<accession>A0A378JL48</accession>
<reference evidence="2 3" key="1">
    <citation type="submission" date="2018-06" db="EMBL/GenBank/DDBJ databases">
        <authorList>
            <consortium name="Pathogen Informatics"/>
            <person name="Doyle S."/>
        </authorList>
    </citation>
    <scope>NUCLEOTIDE SEQUENCE [LARGE SCALE GENOMIC DNA]</scope>
    <source>
        <strain evidence="2 3">NCTC13316</strain>
    </source>
</reference>
<gene>
    <name evidence="2" type="ORF">NCTC13316_01028</name>
</gene>
<keyword evidence="1" id="KW-0732">Signal</keyword>
<organism evidence="2 3">
    <name type="scientific">Legionella busanensis</name>
    <dbReference type="NCBI Taxonomy" id="190655"/>
    <lineage>
        <taxon>Bacteria</taxon>
        <taxon>Pseudomonadati</taxon>
        <taxon>Pseudomonadota</taxon>
        <taxon>Gammaproteobacteria</taxon>
        <taxon>Legionellales</taxon>
        <taxon>Legionellaceae</taxon>
        <taxon>Legionella</taxon>
    </lineage>
</organism>
<feature type="chain" id="PRO_5016680816" evidence="1">
    <location>
        <begin position="20"/>
        <end position="147"/>
    </location>
</feature>
<dbReference type="OrthoDB" id="5648829at2"/>
<dbReference type="Proteomes" id="UP000254794">
    <property type="component" value="Unassembled WGS sequence"/>
</dbReference>
<dbReference type="EMBL" id="UGOD01000001">
    <property type="protein sequence ID" value="STX50939.1"/>
    <property type="molecule type" value="Genomic_DNA"/>
</dbReference>
<dbReference type="AlphaFoldDB" id="A0A378JL48"/>
<feature type="signal peptide" evidence="1">
    <location>
        <begin position="1"/>
        <end position="19"/>
    </location>
</feature>
<dbReference type="NCBIfam" id="TIGR03748">
    <property type="entry name" value="conj_PilL"/>
    <property type="match status" value="1"/>
</dbReference>
<evidence type="ECO:0000313" key="3">
    <source>
        <dbReference type="Proteomes" id="UP000254794"/>
    </source>
</evidence>
<keyword evidence="3" id="KW-1185">Reference proteome</keyword>
<dbReference type="InterPro" id="IPR022260">
    <property type="entry name" value="Integr_conj_element_PilL"/>
</dbReference>
<evidence type="ECO:0000313" key="2">
    <source>
        <dbReference type="EMBL" id="STX50939.1"/>
    </source>
</evidence>